<evidence type="ECO:0000256" key="1">
    <source>
        <dbReference type="ARBA" id="ARBA00004141"/>
    </source>
</evidence>
<evidence type="ECO:0000256" key="5">
    <source>
        <dbReference type="SAM" id="Phobius"/>
    </source>
</evidence>
<evidence type="ECO:0000256" key="3">
    <source>
        <dbReference type="ARBA" id="ARBA00022989"/>
    </source>
</evidence>
<reference evidence="6" key="1">
    <citation type="journal article" date="2020" name="mSystems">
        <title>Genome- and Community-Level Interaction Insights into Carbon Utilization and Element Cycling Functions of Hydrothermarchaeota in Hydrothermal Sediment.</title>
        <authorList>
            <person name="Zhou Z."/>
            <person name="Liu Y."/>
            <person name="Xu W."/>
            <person name="Pan J."/>
            <person name="Luo Z.H."/>
            <person name="Li M."/>
        </authorList>
    </citation>
    <scope>NUCLEOTIDE SEQUENCE [LARGE SCALE GENOMIC DNA]</scope>
    <source>
        <strain evidence="6">SpSt-508</strain>
    </source>
</reference>
<evidence type="ECO:0000256" key="4">
    <source>
        <dbReference type="ARBA" id="ARBA00023136"/>
    </source>
</evidence>
<dbReference type="EMBL" id="DSVQ01000018">
    <property type="protein sequence ID" value="HGT40659.1"/>
    <property type="molecule type" value="Genomic_DNA"/>
</dbReference>
<sequence length="120" mass="13541">MSDDRSATSGLTKEERLWAVLCHLSTFISIFFLANIVVPLIIWMLKRDQSEFIRDQGKEVLNFQISILLYLVISAALTVVLIGIPLLLAVVVFHIVMSIIGAIKAYDGVAYRYPLTIRFL</sequence>
<organism evidence="6">
    <name type="scientific">Schlesneria paludicola</name>
    <dbReference type="NCBI Taxonomy" id="360056"/>
    <lineage>
        <taxon>Bacteria</taxon>
        <taxon>Pseudomonadati</taxon>
        <taxon>Planctomycetota</taxon>
        <taxon>Planctomycetia</taxon>
        <taxon>Planctomycetales</taxon>
        <taxon>Planctomycetaceae</taxon>
        <taxon>Schlesneria</taxon>
    </lineage>
</organism>
<feature type="transmembrane region" description="Helical" evidence="5">
    <location>
        <begin position="20"/>
        <end position="45"/>
    </location>
</feature>
<gene>
    <name evidence="6" type="ORF">ENS64_15555</name>
</gene>
<comment type="caution">
    <text evidence="6">The sequence shown here is derived from an EMBL/GenBank/DDBJ whole genome shotgun (WGS) entry which is preliminary data.</text>
</comment>
<comment type="subcellular location">
    <subcellularLocation>
        <location evidence="1">Membrane</location>
        <topology evidence="1">Multi-pass membrane protein</topology>
    </subcellularLocation>
</comment>
<name>A0A7C4LPE4_9PLAN</name>
<keyword evidence="3 5" id="KW-1133">Transmembrane helix</keyword>
<dbReference type="AlphaFoldDB" id="A0A7C4LPE4"/>
<evidence type="ECO:0000313" key="6">
    <source>
        <dbReference type="EMBL" id="HGT40659.1"/>
    </source>
</evidence>
<proteinExistence type="predicted"/>
<keyword evidence="2 5" id="KW-0812">Transmembrane</keyword>
<dbReference type="Pfam" id="PF09685">
    <property type="entry name" value="MamF_MmsF"/>
    <property type="match status" value="1"/>
</dbReference>
<dbReference type="InterPro" id="IPR019109">
    <property type="entry name" value="MamF_MmsF"/>
</dbReference>
<protein>
    <submittedName>
        <fullName evidence="6">DUF4870 domain-containing protein</fullName>
    </submittedName>
</protein>
<evidence type="ECO:0000256" key="2">
    <source>
        <dbReference type="ARBA" id="ARBA00022692"/>
    </source>
</evidence>
<accession>A0A7C4LPE4</accession>
<keyword evidence="4 5" id="KW-0472">Membrane</keyword>
<feature type="transmembrane region" description="Helical" evidence="5">
    <location>
        <begin position="65"/>
        <end position="96"/>
    </location>
</feature>